<gene>
    <name evidence="2" type="ORF">ACHAWU_004850</name>
</gene>
<dbReference type="AlphaFoldDB" id="A0ABD3M7Q7"/>
<dbReference type="Proteomes" id="UP001530293">
    <property type="component" value="Unassembled WGS sequence"/>
</dbReference>
<sequence>MKLFYVVPTIFCGGVASTASTTHAFQTAPPFPLAAAASPSRSSNSRRSSINRWPNPPRLLLPSQCAMGFDVDDLQSPSSPTTISSTSTASSPFQLSDKEIDFQSLFVMDIVLFQRRFTNDNDSSSSVPLELGAVQENGNVAPLSTWTLESAYTTSTNTEMLQFVVDENDIFPGLTSQEIQVHMVLDGSVISYGSRQVGGGKGPGNPHGEESELIYYIDRNVVEGEYHYARTTTSLLDDDDVGELSVDVVVDPKLEHLW</sequence>
<name>A0ABD3M7Q7_9STRA</name>
<evidence type="ECO:0000313" key="3">
    <source>
        <dbReference type="Proteomes" id="UP001530293"/>
    </source>
</evidence>
<keyword evidence="3" id="KW-1185">Reference proteome</keyword>
<feature type="region of interest" description="Disordered" evidence="1">
    <location>
        <begin position="36"/>
        <end position="57"/>
    </location>
</feature>
<evidence type="ECO:0000256" key="1">
    <source>
        <dbReference type="SAM" id="MobiDB-lite"/>
    </source>
</evidence>
<evidence type="ECO:0000313" key="2">
    <source>
        <dbReference type="EMBL" id="KAL3758212.1"/>
    </source>
</evidence>
<dbReference type="EMBL" id="JALLBG020000237">
    <property type="protein sequence ID" value="KAL3758212.1"/>
    <property type="molecule type" value="Genomic_DNA"/>
</dbReference>
<organism evidence="2 3">
    <name type="scientific">Discostella pseudostelligera</name>
    <dbReference type="NCBI Taxonomy" id="259834"/>
    <lineage>
        <taxon>Eukaryota</taxon>
        <taxon>Sar</taxon>
        <taxon>Stramenopiles</taxon>
        <taxon>Ochrophyta</taxon>
        <taxon>Bacillariophyta</taxon>
        <taxon>Coscinodiscophyceae</taxon>
        <taxon>Thalassiosirophycidae</taxon>
        <taxon>Stephanodiscales</taxon>
        <taxon>Stephanodiscaceae</taxon>
        <taxon>Discostella</taxon>
    </lineage>
</organism>
<comment type="caution">
    <text evidence="2">The sequence shown here is derived from an EMBL/GenBank/DDBJ whole genome shotgun (WGS) entry which is preliminary data.</text>
</comment>
<feature type="compositionally biased region" description="Low complexity" evidence="1">
    <location>
        <begin position="36"/>
        <end position="53"/>
    </location>
</feature>
<reference evidence="2 3" key="1">
    <citation type="submission" date="2024-10" db="EMBL/GenBank/DDBJ databases">
        <title>Updated reference genomes for cyclostephanoid diatoms.</title>
        <authorList>
            <person name="Roberts W.R."/>
            <person name="Alverson A.J."/>
        </authorList>
    </citation>
    <scope>NUCLEOTIDE SEQUENCE [LARGE SCALE GENOMIC DNA]</scope>
    <source>
        <strain evidence="2 3">AJA232-27</strain>
    </source>
</reference>
<protein>
    <submittedName>
        <fullName evidence="2">Uncharacterized protein</fullName>
    </submittedName>
</protein>
<accession>A0ABD3M7Q7</accession>
<proteinExistence type="predicted"/>